<dbReference type="AlphaFoldDB" id="A0A0F9IA30"/>
<reference evidence="1" key="1">
    <citation type="journal article" date="2015" name="Nature">
        <title>Complex archaea that bridge the gap between prokaryotes and eukaryotes.</title>
        <authorList>
            <person name="Spang A."/>
            <person name="Saw J.H."/>
            <person name="Jorgensen S.L."/>
            <person name="Zaremba-Niedzwiedzka K."/>
            <person name="Martijn J."/>
            <person name="Lind A.E."/>
            <person name="van Eijk R."/>
            <person name="Schleper C."/>
            <person name="Guy L."/>
            <person name="Ettema T.J."/>
        </authorList>
    </citation>
    <scope>NUCLEOTIDE SEQUENCE</scope>
</reference>
<evidence type="ECO:0000313" key="1">
    <source>
        <dbReference type="EMBL" id="KKL84252.1"/>
    </source>
</evidence>
<accession>A0A0F9IA30</accession>
<feature type="non-terminal residue" evidence="1">
    <location>
        <position position="1"/>
    </location>
</feature>
<gene>
    <name evidence="1" type="ORF">LCGC14_1966640</name>
</gene>
<sequence>FDCHPKCASAFPNTYEDPNRAEKLRHNEIDCLEMGVMPSRR</sequence>
<organism evidence="1">
    <name type="scientific">marine sediment metagenome</name>
    <dbReference type="NCBI Taxonomy" id="412755"/>
    <lineage>
        <taxon>unclassified sequences</taxon>
        <taxon>metagenomes</taxon>
        <taxon>ecological metagenomes</taxon>
    </lineage>
</organism>
<proteinExistence type="predicted"/>
<name>A0A0F9IA30_9ZZZZ</name>
<comment type="caution">
    <text evidence="1">The sequence shown here is derived from an EMBL/GenBank/DDBJ whole genome shotgun (WGS) entry which is preliminary data.</text>
</comment>
<dbReference type="EMBL" id="LAZR01021753">
    <property type="protein sequence ID" value="KKL84252.1"/>
    <property type="molecule type" value="Genomic_DNA"/>
</dbReference>
<protein>
    <submittedName>
        <fullName evidence="1">Uncharacterized protein</fullName>
    </submittedName>
</protein>